<evidence type="ECO:0000313" key="1">
    <source>
        <dbReference type="EMBL" id="RIY35013.1"/>
    </source>
</evidence>
<name>A0A3A1Y9M6_9FLAO</name>
<evidence type="ECO:0000313" key="2">
    <source>
        <dbReference type="Proteomes" id="UP000265497"/>
    </source>
</evidence>
<sequence>MNDIEFFKMLHNERSDLIKKLLKEYRKEEREGIIKNVTRVYHKYFDKKFNPKYFKRHCVDKQEWNDYLVFYAQRADGVICRGRVEYNHKLVFDKTEFSLFSRLESFTRYLGDGTIFRQKHYFENSRFINDIAIKQEFFFDSQGNITKTIDHDLPFSFEELANMFWKHYELDLRRRFFDKHKLIDDDAPLEEKIDNNKYFGISLNKYFEEDHPFWIIAHGYEFSTLANLPLTDVTEYTIIKIDGITGQEIFHKPMLPEDEAIYFSTSTSPQKNVS</sequence>
<reference evidence="1 2" key="1">
    <citation type="submission" date="2017-08" db="EMBL/GenBank/DDBJ databases">
        <title>Capnocytophaga canis 17-158 assembly.</title>
        <authorList>
            <person name="Gulvik C.A."/>
        </authorList>
    </citation>
    <scope>NUCLEOTIDE SEQUENCE [LARGE SCALE GENOMIC DNA]</scope>
    <source>
        <strain evidence="1 2">17-158</strain>
    </source>
</reference>
<dbReference type="EMBL" id="NSDI01000032">
    <property type="protein sequence ID" value="RIY35013.1"/>
    <property type="molecule type" value="Genomic_DNA"/>
</dbReference>
<dbReference type="RefSeq" id="WP_119653187.1">
    <property type="nucleotide sequence ID" value="NZ_JBIURC010000036.1"/>
</dbReference>
<accession>A0A3A1Y9M6</accession>
<comment type="caution">
    <text evidence="1">The sequence shown here is derived from an EMBL/GenBank/DDBJ whole genome shotgun (WGS) entry which is preliminary data.</text>
</comment>
<organism evidence="1 2">
    <name type="scientific">Capnocytophaga canis</name>
    <dbReference type="NCBI Taxonomy" id="1848903"/>
    <lineage>
        <taxon>Bacteria</taxon>
        <taxon>Pseudomonadati</taxon>
        <taxon>Bacteroidota</taxon>
        <taxon>Flavobacteriia</taxon>
        <taxon>Flavobacteriales</taxon>
        <taxon>Flavobacteriaceae</taxon>
        <taxon>Capnocytophaga</taxon>
    </lineage>
</organism>
<proteinExistence type="predicted"/>
<dbReference type="AlphaFoldDB" id="A0A3A1Y9M6"/>
<protein>
    <submittedName>
        <fullName evidence="1">Uncharacterized protein</fullName>
    </submittedName>
</protein>
<gene>
    <name evidence="1" type="ORF">CKY20_11500</name>
</gene>
<dbReference type="Proteomes" id="UP000265497">
    <property type="component" value="Unassembled WGS sequence"/>
</dbReference>